<comment type="caution">
    <text evidence="3">The sequence shown here is derived from an EMBL/GenBank/DDBJ whole genome shotgun (WGS) entry which is preliminary data.</text>
</comment>
<evidence type="ECO:0000313" key="4">
    <source>
        <dbReference type="Proteomes" id="UP000273811"/>
    </source>
</evidence>
<evidence type="ECO:0000313" key="3">
    <source>
        <dbReference type="EMBL" id="RWR12435.1"/>
    </source>
</evidence>
<dbReference type="Proteomes" id="UP000273811">
    <property type="component" value="Unassembled WGS sequence"/>
</dbReference>
<evidence type="ECO:0000256" key="2">
    <source>
        <dbReference type="SAM" id="SignalP"/>
    </source>
</evidence>
<evidence type="ECO:0000256" key="1">
    <source>
        <dbReference type="SAM" id="MobiDB-lite"/>
    </source>
</evidence>
<feature type="compositionally biased region" description="Basic and acidic residues" evidence="1">
    <location>
        <begin position="35"/>
        <end position="54"/>
    </location>
</feature>
<organism evidence="3 4">
    <name type="scientific">Siminovitchia fortis</name>
    <dbReference type="NCBI Taxonomy" id="254758"/>
    <lineage>
        <taxon>Bacteria</taxon>
        <taxon>Bacillati</taxon>
        <taxon>Bacillota</taxon>
        <taxon>Bacilli</taxon>
        <taxon>Bacillales</taxon>
        <taxon>Bacillaceae</taxon>
        <taxon>Siminovitchia</taxon>
    </lineage>
</organism>
<keyword evidence="2" id="KW-0732">Signal</keyword>
<reference evidence="3" key="1">
    <citation type="submission" date="2018-12" db="EMBL/GenBank/DDBJ databases">
        <authorList>
            <person name="Sun L."/>
            <person name="Chen Z."/>
        </authorList>
    </citation>
    <scope>NUCLEOTIDE SEQUENCE [LARGE SCALE GENOMIC DNA]</scope>
    <source>
        <strain evidence="3">DSM 16012</strain>
    </source>
</reference>
<feature type="compositionally biased region" description="Basic and acidic residues" evidence="1">
    <location>
        <begin position="65"/>
        <end position="80"/>
    </location>
</feature>
<accession>A0A443IWI9</accession>
<dbReference type="PROSITE" id="PS51257">
    <property type="entry name" value="PROKAR_LIPOPROTEIN"/>
    <property type="match status" value="1"/>
</dbReference>
<feature type="region of interest" description="Disordered" evidence="1">
    <location>
        <begin position="23"/>
        <end position="80"/>
    </location>
</feature>
<dbReference type="RefSeq" id="WP_120071841.1">
    <property type="nucleotide sequence ID" value="NZ_CP126113.1"/>
</dbReference>
<name>A0A443IWI9_9BACI</name>
<protein>
    <recommendedName>
        <fullName evidence="5">Lipoprotein</fullName>
    </recommendedName>
</protein>
<proteinExistence type="predicted"/>
<dbReference type="OrthoDB" id="2735367at2"/>
<sequence length="232" mass="26036">MKKMKLLFIFLLAAAMLSACGTTKKEQNAGSGGSDGKENTETADDGTSKQQDDEGKSDDESPDGQDQKENETGSGSDKIRLMEKNLNYQWKGEEKEETAFLKESDNQDYSLYVLPDYELTGEEPRKDVLYLKENDTLFMRIELLPADAELNDEIETAKSQLESVSSDIKEAKPQGHEWLKDAAGFTADNGNEKVSAYLIPQKDWLLKLTIFTPVKEDAEDPFLKMAETIEKK</sequence>
<evidence type="ECO:0008006" key="5">
    <source>
        <dbReference type="Google" id="ProtNLM"/>
    </source>
</evidence>
<dbReference type="EMBL" id="QYTU02000011">
    <property type="protein sequence ID" value="RWR12435.1"/>
    <property type="molecule type" value="Genomic_DNA"/>
</dbReference>
<feature type="chain" id="PRO_5038478964" description="Lipoprotein" evidence="2">
    <location>
        <begin position="22"/>
        <end position="232"/>
    </location>
</feature>
<keyword evidence="4" id="KW-1185">Reference proteome</keyword>
<gene>
    <name evidence="3" type="ORF">D4N35_006995</name>
</gene>
<feature type="signal peptide" evidence="2">
    <location>
        <begin position="1"/>
        <end position="21"/>
    </location>
</feature>
<dbReference type="AlphaFoldDB" id="A0A443IWI9"/>